<sequence length="738" mass="78820">MLSEMGVRAMISGGGEGFSSEDLGRELSLLLREQRRQESSDRERELNIYRSGSAPPTVEGSLTAMGALFGSDAARAGEPTEEDLRSHPDYVSYYYANVNLNPRLPPPVLSKEDWRFARRFQAGGSGLGGIGDRSKLGRIEEGGSRSLFSMHPGFSDKELDDEELRIAPGSSEWMGKGGDGLIGLPGLSLGRQRSFADLFQDDQNQRTSVSGHSARPASRSAYEDCVEPLRSSDTHLLDGIRASTNVQNVIGHQNNGSCATPTFASVVGSSLSRSNTPDPQLAARVPSPRLPPVGVKMSNGDKKSNASSSLDRSSSTLVNSDDLMSALSGMKISNASEIDENVHSSFKNKTDDHQNFLFDLQSGLNNVKQHPFLQNSDTEHLNVSSVHQSSRTSFPGLVRSSSSLGDFNSVPLSSIQHAEMTKTLSSNNSYPKGHSATMIGCSGGSPVCYPGSSNGSNASFTTYGLNGYAVNSLPSMMSNQAGMSNLPPLLGSATVPLGLGSPGMDARNLGGCFSSGINLNGASDMQNLNKIGSQAAASSLQLPLLDPLYIQYLNAEQAASNYHDPSIERGFMSNSYADLLGIQKAYLGALLQPQKQFGVPLLGKSGYYGNSSFGLGVSYPGSPVASPILSSSAGPVSPLRHGERNMHFPTGMRNIGGNVMGSWHLDGGGSIHEGFASSLLEEFKNNKTKCYELSDIEGHVVEFSADQYGSRFIQQKLESATPEEKPWFFLKSCPMPFL</sequence>
<dbReference type="SMART" id="SM00025">
    <property type="entry name" value="Pumilio"/>
    <property type="match status" value="1"/>
</dbReference>
<feature type="repeat" description="Pumilio" evidence="3">
    <location>
        <begin position="695"/>
        <end position="731"/>
    </location>
</feature>
<feature type="compositionally biased region" description="Low complexity" evidence="4">
    <location>
        <begin position="305"/>
        <end position="317"/>
    </location>
</feature>
<evidence type="ECO:0000256" key="4">
    <source>
        <dbReference type="SAM" id="MobiDB-lite"/>
    </source>
</evidence>
<dbReference type="InterPro" id="IPR011989">
    <property type="entry name" value="ARM-like"/>
</dbReference>
<evidence type="ECO:0000256" key="3">
    <source>
        <dbReference type="PROSITE-ProRule" id="PRU00317"/>
    </source>
</evidence>
<name>A0A835R7L2_VANPL</name>
<accession>A0A835R7L2</accession>
<dbReference type="GO" id="GO:0005737">
    <property type="term" value="C:cytoplasm"/>
    <property type="evidence" value="ECO:0007669"/>
    <property type="project" value="TreeGrafter"/>
</dbReference>
<organism evidence="6 7">
    <name type="scientific">Vanilla planifolia</name>
    <name type="common">Vanilla</name>
    <dbReference type="NCBI Taxonomy" id="51239"/>
    <lineage>
        <taxon>Eukaryota</taxon>
        <taxon>Viridiplantae</taxon>
        <taxon>Streptophyta</taxon>
        <taxon>Embryophyta</taxon>
        <taxon>Tracheophyta</taxon>
        <taxon>Spermatophyta</taxon>
        <taxon>Magnoliopsida</taxon>
        <taxon>Liliopsida</taxon>
        <taxon>Asparagales</taxon>
        <taxon>Orchidaceae</taxon>
        <taxon>Vanilloideae</taxon>
        <taxon>Vanilleae</taxon>
        <taxon>Vanilla</taxon>
    </lineage>
</organism>
<feature type="region of interest" description="Disordered" evidence="4">
    <location>
        <begin position="201"/>
        <end position="223"/>
    </location>
</feature>
<dbReference type="GO" id="GO:0006417">
    <property type="term" value="P:regulation of translation"/>
    <property type="evidence" value="ECO:0007669"/>
    <property type="project" value="UniProtKB-KW"/>
</dbReference>
<dbReference type="InterPro" id="IPR012940">
    <property type="entry name" value="NABP"/>
</dbReference>
<dbReference type="Gene3D" id="1.25.10.10">
    <property type="entry name" value="Leucine-rich Repeat Variant"/>
    <property type="match status" value="1"/>
</dbReference>
<evidence type="ECO:0000313" key="6">
    <source>
        <dbReference type="EMBL" id="KAG0484141.1"/>
    </source>
</evidence>
<feature type="compositionally biased region" description="Polar residues" evidence="4">
    <location>
        <begin position="268"/>
        <end position="278"/>
    </location>
</feature>
<gene>
    <name evidence="6" type="ORF">HPP92_012225</name>
</gene>
<dbReference type="Pfam" id="PF00806">
    <property type="entry name" value="PUF"/>
    <property type="match status" value="1"/>
</dbReference>
<dbReference type="GO" id="GO:0003729">
    <property type="term" value="F:mRNA binding"/>
    <property type="evidence" value="ECO:0007669"/>
    <property type="project" value="TreeGrafter"/>
</dbReference>
<evidence type="ECO:0000256" key="2">
    <source>
        <dbReference type="ARBA" id="ARBA00022845"/>
    </source>
</evidence>
<dbReference type="PANTHER" id="PTHR12537">
    <property type="entry name" value="RNA BINDING PROTEIN PUMILIO-RELATED"/>
    <property type="match status" value="1"/>
</dbReference>
<dbReference type="InterPro" id="IPR016024">
    <property type="entry name" value="ARM-type_fold"/>
</dbReference>
<feature type="region of interest" description="Disordered" evidence="4">
    <location>
        <begin position="268"/>
        <end position="317"/>
    </location>
</feature>
<keyword evidence="2" id="KW-0810">Translation regulation</keyword>
<evidence type="ECO:0000313" key="7">
    <source>
        <dbReference type="Proteomes" id="UP000639772"/>
    </source>
</evidence>
<keyword evidence="1" id="KW-0677">Repeat</keyword>
<dbReference type="AlphaFoldDB" id="A0A835R7L2"/>
<dbReference type="InterPro" id="IPR001313">
    <property type="entry name" value="Pumilio_RNA-bd_rpt"/>
</dbReference>
<dbReference type="Pfam" id="PF07990">
    <property type="entry name" value="NABP"/>
    <property type="match status" value="1"/>
</dbReference>
<evidence type="ECO:0000259" key="5">
    <source>
        <dbReference type="PROSITE" id="PS50303"/>
    </source>
</evidence>
<reference evidence="6 7" key="1">
    <citation type="journal article" date="2020" name="Nat. Food">
        <title>A phased Vanilla planifolia genome enables genetic improvement of flavour and production.</title>
        <authorList>
            <person name="Hasing T."/>
            <person name="Tang H."/>
            <person name="Brym M."/>
            <person name="Khazi F."/>
            <person name="Huang T."/>
            <person name="Chambers A.H."/>
        </authorList>
    </citation>
    <scope>NUCLEOTIDE SEQUENCE [LARGE SCALE GENOMIC DNA]</scope>
    <source>
        <tissue evidence="6">Leaf</tissue>
    </source>
</reference>
<dbReference type="Proteomes" id="UP000639772">
    <property type="component" value="Unassembled WGS sequence"/>
</dbReference>
<dbReference type="PANTHER" id="PTHR12537:SF187">
    <property type="entry name" value="OS04G0276200 PROTEIN"/>
    <property type="match status" value="1"/>
</dbReference>
<dbReference type="EMBL" id="JADCNM010000005">
    <property type="protein sequence ID" value="KAG0484141.1"/>
    <property type="molecule type" value="Genomic_DNA"/>
</dbReference>
<dbReference type="InterPro" id="IPR033133">
    <property type="entry name" value="PUM-HD"/>
</dbReference>
<comment type="caution">
    <text evidence="6">The sequence shown here is derived from an EMBL/GenBank/DDBJ whole genome shotgun (WGS) entry which is preliminary data.</text>
</comment>
<dbReference type="PROSITE" id="PS50302">
    <property type="entry name" value="PUM"/>
    <property type="match status" value="1"/>
</dbReference>
<proteinExistence type="predicted"/>
<evidence type="ECO:0000256" key="1">
    <source>
        <dbReference type="ARBA" id="ARBA00022737"/>
    </source>
</evidence>
<dbReference type="PROSITE" id="PS50303">
    <property type="entry name" value="PUM_HD"/>
    <property type="match status" value="1"/>
</dbReference>
<protein>
    <recommendedName>
        <fullName evidence="5">PUM-HD domain-containing protein</fullName>
    </recommendedName>
</protein>
<dbReference type="SUPFAM" id="SSF48371">
    <property type="entry name" value="ARM repeat"/>
    <property type="match status" value="1"/>
</dbReference>
<feature type="domain" description="PUM-HD" evidence="5">
    <location>
        <begin position="675"/>
        <end position="738"/>
    </location>
</feature>
<feature type="compositionally biased region" description="Polar residues" evidence="4">
    <location>
        <begin position="201"/>
        <end position="211"/>
    </location>
</feature>
<dbReference type="OrthoDB" id="668540at2759"/>